<dbReference type="PANTHER" id="PTHR28255">
    <property type="match status" value="1"/>
</dbReference>
<evidence type="ECO:0000313" key="2">
    <source>
        <dbReference type="Proteomes" id="UP000076874"/>
    </source>
</evidence>
<dbReference type="GO" id="GO:0006620">
    <property type="term" value="P:post-translational protein targeting to endoplasmic reticulum membrane"/>
    <property type="evidence" value="ECO:0007669"/>
    <property type="project" value="TreeGrafter"/>
</dbReference>
<name>A0A162MDF3_9HYPO</name>
<dbReference type="InterPro" id="IPR038084">
    <property type="entry name" value="PduO/GlcC-like_sf"/>
</dbReference>
<dbReference type="PANTHER" id="PTHR28255:SF1">
    <property type="entry name" value="UPF0303 PROTEIN YBR137W"/>
    <property type="match status" value="1"/>
</dbReference>
<dbReference type="AlphaFoldDB" id="A0A162MDF3"/>
<dbReference type="EMBL" id="AZHD01000023">
    <property type="protein sequence ID" value="OAA54600.1"/>
    <property type="molecule type" value="Genomic_DNA"/>
</dbReference>
<evidence type="ECO:0000313" key="1">
    <source>
        <dbReference type="EMBL" id="OAA54600.1"/>
    </source>
</evidence>
<dbReference type="PIRSF" id="PIRSF008757">
    <property type="entry name" value="UCP008757"/>
    <property type="match status" value="1"/>
</dbReference>
<keyword evidence="2" id="KW-1185">Reference proteome</keyword>
<dbReference type="InterPro" id="IPR005624">
    <property type="entry name" value="PduO/GlcC-like"/>
</dbReference>
<dbReference type="GO" id="GO:0072380">
    <property type="term" value="C:TRC complex"/>
    <property type="evidence" value="ECO:0007669"/>
    <property type="project" value="TreeGrafter"/>
</dbReference>
<dbReference type="OrthoDB" id="2209940at2759"/>
<accession>A0A162MDF3</accession>
<comment type="caution">
    <text evidence="1">The sequence shown here is derived from an EMBL/GenBank/DDBJ whole genome shotgun (WGS) entry which is preliminary data.</text>
</comment>
<proteinExistence type="predicted"/>
<dbReference type="STRING" id="1081102.A0A162MDF3"/>
<reference evidence="1 2" key="1">
    <citation type="journal article" date="2016" name="Genome Biol. Evol.">
        <title>Divergent and convergent evolution of fungal pathogenicity.</title>
        <authorList>
            <person name="Shang Y."/>
            <person name="Xiao G."/>
            <person name="Zheng P."/>
            <person name="Cen K."/>
            <person name="Zhan S."/>
            <person name="Wang C."/>
        </authorList>
    </citation>
    <scope>NUCLEOTIDE SEQUENCE [LARGE SCALE GENOMIC DNA]</scope>
    <source>
        <strain evidence="1 2">RCEF 264</strain>
    </source>
</reference>
<dbReference type="Pfam" id="PF03928">
    <property type="entry name" value="HbpS-like"/>
    <property type="match status" value="1"/>
</dbReference>
<dbReference type="SUPFAM" id="SSF143744">
    <property type="entry name" value="GlcG-like"/>
    <property type="match status" value="1"/>
</dbReference>
<sequence length="169" mass="18570">MASLGKPSTDYAEITAQEKSLVLPHFTADDAFEIGISIRNRARDVSNKAAVVNITLANKNQLLFHAASRSGIVPDNDFWVARKRNFVLRFGTSTWAGRHRYNAPGEDVLRTKFHLGDQANDYVIHGGGFPIRVDGVEGIVGIVVVSGLTQEEDHQVIVESLQAFLGVRK</sequence>
<dbReference type="Gene3D" id="3.30.450.150">
    <property type="entry name" value="Haem-degrading domain"/>
    <property type="match status" value="1"/>
</dbReference>
<dbReference type="InterPro" id="IPR010371">
    <property type="entry name" value="YBR137W-like"/>
</dbReference>
<organism evidence="1 2">
    <name type="scientific">Niveomyces insectorum RCEF 264</name>
    <dbReference type="NCBI Taxonomy" id="1081102"/>
    <lineage>
        <taxon>Eukaryota</taxon>
        <taxon>Fungi</taxon>
        <taxon>Dikarya</taxon>
        <taxon>Ascomycota</taxon>
        <taxon>Pezizomycotina</taxon>
        <taxon>Sordariomycetes</taxon>
        <taxon>Hypocreomycetidae</taxon>
        <taxon>Hypocreales</taxon>
        <taxon>Cordycipitaceae</taxon>
        <taxon>Niveomyces</taxon>
    </lineage>
</organism>
<protein>
    <submittedName>
        <fullName evidence="1">DUF967 domain-containing protein</fullName>
    </submittedName>
</protein>
<dbReference type="Proteomes" id="UP000076874">
    <property type="component" value="Unassembled WGS sequence"/>
</dbReference>
<gene>
    <name evidence="1" type="ORF">SPI_08846</name>
</gene>